<evidence type="ECO:0000313" key="2">
    <source>
        <dbReference type="EMBL" id="AST91159.1"/>
    </source>
</evidence>
<name>A0A223KNY6_9BACI</name>
<dbReference type="KEGG" id="bcoh:BC6307_07640"/>
<keyword evidence="3" id="KW-1185">Reference proteome</keyword>
<sequence length="314" mass="36248">MKIVNYVVIFMFVLLLSACEETVDTEIKEEVEVSEGVFTVAHETFEQTFEIIPLYENFHEYIEKSEIEDTNLRFLYLETVFLPSWDKCFKDGEYLDLMNNYIQNPPTNIHDTKRIVNEMMNANLEVVVQAALKKSSDILPGPDTTVCILPYNQNAGGVALNVGAGKIVIFYNKQFYNTENTLAGTVAHEYHHSVWTDEHYSGEPMTLLDYLIFEGRAESFKRILYPEASIFTVSPQQEEANWNKIERESDSTNYEYNQQVIFGGGGFPRLYGYAIGFNIMQDFLENNPDATIEEWTALSPEEILEKSNYVDRFR</sequence>
<accession>A0A223KNY6</accession>
<gene>
    <name evidence="2" type="ORF">BC6307_07640</name>
</gene>
<dbReference type="AlphaFoldDB" id="A0A223KNY6"/>
<proteinExistence type="predicted"/>
<reference evidence="2 3" key="1">
    <citation type="submission" date="2016-12" db="EMBL/GenBank/DDBJ databases">
        <title>The whole genome sequencing and assembly of Bacillus cohnii DSM 6307T strain.</title>
        <authorList>
            <person name="Lee Y.-J."/>
            <person name="Yi H."/>
            <person name="Bahn Y.-S."/>
            <person name="Kim J.F."/>
            <person name="Lee D.-W."/>
        </authorList>
    </citation>
    <scope>NUCLEOTIDE SEQUENCE [LARGE SCALE GENOMIC DNA]</scope>
    <source>
        <strain evidence="2 3">DSM 6307</strain>
    </source>
</reference>
<dbReference type="EMBL" id="CP018866">
    <property type="protein sequence ID" value="AST91159.1"/>
    <property type="molecule type" value="Genomic_DNA"/>
</dbReference>
<dbReference type="STRING" id="1314751.GCA_001591425_02674"/>
<dbReference type="InterPro" id="IPR018728">
    <property type="entry name" value="DUF2268"/>
</dbReference>
<protein>
    <recommendedName>
        <fullName evidence="1">DUF2268 domain-containing protein</fullName>
    </recommendedName>
</protein>
<organism evidence="2 3">
    <name type="scientific">Sutcliffiella cohnii</name>
    <dbReference type="NCBI Taxonomy" id="33932"/>
    <lineage>
        <taxon>Bacteria</taxon>
        <taxon>Bacillati</taxon>
        <taxon>Bacillota</taxon>
        <taxon>Bacilli</taxon>
        <taxon>Bacillales</taxon>
        <taxon>Bacillaceae</taxon>
        <taxon>Sutcliffiella</taxon>
    </lineage>
</organism>
<dbReference type="Pfam" id="PF10026">
    <property type="entry name" value="DUF2268"/>
    <property type="match status" value="1"/>
</dbReference>
<evidence type="ECO:0000313" key="3">
    <source>
        <dbReference type="Proteomes" id="UP000215224"/>
    </source>
</evidence>
<dbReference type="Proteomes" id="UP000215224">
    <property type="component" value="Chromosome"/>
</dbReference>
<evidence type="ECO:0000259" key="1">
    <source>
        <dbReference type="Pfam" id="PF10026"/>
    </source>
</evidence>
<dbReference type="PROSITE" id="PS51257">
    <property type="entry name" value="PROKAR_LIPOPROTEIN"/>
    <property type="match status" value="1"/>
</dbReference>
<feature type="domain" description="DUF2268" evidence="1">
    <location>
        <begin position="127"/>
        <end position="305"/>
    </location>
</feature>
<dbReference type="RefSeq" id="WP_066416977.1">
    <property type="nucleotide sequence ID" value="NZ_CP018866.1"/>
</dbReference>